<feature type="transmembrane region" description="Helical" evidence="1">
    <location>
        <begin position="83"/>
        <end position="104"/>
    </location>
</feature>
<evidence type="ECO:0000313" key="2">
    <source>
        <dbReference type="EMBL" id="SDY74642.1"/>
    </source>
</evidence>
<keyword evidence="3" id="KW-1185">Reference proteome</keyword>
<dbReference type="EMBL" id="FNOY01000059">
    <property type="protein sequence ID" value="SDY74642.1"/>
    <property type="molecule type" value="Genomic_DNA"/>
</dbReference>
<dbReference type="AlphaFoldDB" id="A0A1H3MD41"/>
<dbReference type="Proteomes" id="UP000198640">
    <property type="component" value="Unassembled WGS sequence"/>
</dbReference>
<evidence type="ECO:0000256" key="1">
    <source>
        <dbReference type="SAM" id="Phobius"/>
    </source>
</evidence>
<proteinExistence type="predicted"/>
<accession>A0A1H3MD41</accession>
<evidence type="ECO:0000313" key="3">
    <source>
        <dbReference type="Proteomes" id="UP000198640"/>
    </source>
</evidence>
<gene>
    <name evidence="2" type="ORF">SAMN05421881_10593</name>
</gene>
<name>A0A1H3MD41_9PROT</name>
<reference evidence="2 3" key="1">
    <citation type="submission" date="2016-10" db="EMBL/GenBank/DDBJ databases">
        <authorList>
            <person name="de Groot N.N."/>
        </authorList>
    </citation>
    <scope>NUCLEOTIDE SEQUENCE [LARGE SCALE GENOMIC DNA]</scope>
    <source>
        <strain evidence="2 3">Nm1</strain>
    </source>
</reference>
<keyword evidence="1" id="KW-0472">Membrane</keyword>
<organism evidence="2 3">
    <name type="scientific">Nitrosomonas halophila</name>
    <dbReference type="NCBI Taxonomy" id="44576"/>
    <lineage>
        <taxon>Bacteria</taxon>
        <taxon>Pseudomonadati</taxon>
        <taxon>Pseudomonadota</taxon>
        <taxon>Betaproteobacteria</taxon>
        <taxon>Nitrosomonadales</taxon>
        <taxon>Nitrosomonadaceae</taxon>
        <taxon>Nitrosomonas</taxon>
    </lineage>
</organism>
<sequence length="119" mass="13287">MNAETFFKAMRFFLACYLRKQALSGLNFRQLYSTATCLCSTIVPLKIRVHSKRHTDKCVRKNTGQSRPQEDGVNFHAIAAHQVLLGLFIGFTLTLVGSAIHVAAGQFFGNDIQKQLGQQ</sequence>
<keyword evidence="1" id="KW-1133">Transmembrane helix</keyword>
<keyword evidence="1" id="KW-0812">Transmembrane</keyword>
<protein>
    <submittedName>
        <fullName evidence="2">Uncharacterized protein</fullName>
    </submittedName>
</protein>